<feature type="domain" description="Response regulatory" evidence="8">
    <location>
        <begin position="5"/>
        <end position="118"/>
    </location>
</feature>
<dbReference type="STRING" id="40754.THII_2752"/>
<dbReference type="Pfam" id="PF02954">
    <property type="entry name" value="HTH_8"/>
    <property type="match status" value="1"/>
</dbReference>
<dbReference type="GO" id="GO:0043565">
    <property type="term" value="F:sequence-specific DNA binding"/>
    <property type="evidence" value="ECO:0007669"/>
    <property type="project" value="InterPro"/>
</dbReference>
<dbReference type="Gene3D" id="1.10.8.60">
    <property type="match status" value="1"/>
</dbReference>
<feature type="modified residue" description="4-aspartylphosphate" evidence="6">
    <location>
        <position position="53"/>
    </location>
</feature>
<keyword evidence="5" id="KW-0804">Transcription</keyword>
<accession>A0A090AI75</accession>
<evidence type="ECO:0000256" key="6">
    <source>
        <dbReference type="PROSITE-ProRule" id="PRU00169"/>
    </source>
</evidence>
<dbReference type="PANTHER" id="PTHR32071:SF100">
    <property type="entry name" value="RESPONSE REGULATOR PROTEIN PILR"/>
    <property type="match status" value="1"/>
</dbReference>
<dbReference type="InterPro" id="IPR002078">
    <property type="entry name" value="Sigma_54_int"/>
</dbReference>
<dbReference type="HOGENOM" id="CLU_000445_0_6_6"/>
<evidence type="ECO:0000256" key="5">
    <source>
        <dbReference type="ARBA" id="ARBA00023163"/>
    </source>
</evidence>
<reference evidence="9 10" key="1">
    <citation type="journal article" date="2014" name="ISME J.">
        <title>Ecophysiology of Thioploca ingrica as revealed by the complete genome sequence supplemented with proteomic evidence.</title>
        <authorList>
            <person name="Kojima H."/>
            <person name="Ogura Y."/>
            <person name="Yamamoto N."/>
            <person name="Togashi T."/>
            <person name="Mori H."/>
            <person name="Watanabe T."/>
            <person name="Nemoto F."/>
            <person name="Kurokawa K."/>
            <person name="Hayashi T."/>
            <person name="Fukui M."/>
        </authorList>
    </citation>
    <scope>NUCLEOTIDE SEQUENCE [LARGE SCALE GENOMIC DNA]</scope>
</reference>
<dbReference type="InterPro" id="IPR025944">
    <property type="entry name" value="Sigma_54_int_dom_CS"/>
</dbReference>
<evidence type="ECO:0000259" key="8">
    <source>
        <dbReference type="PROSITE" id="PS50110"/>
    </source>
</evidence>
<dbReference type="PRINTS" id="PR01590">
    <property type="entry name" value="HTHFIS"/>
</dbReference>
<feature type="domain" description="Sigma-54 factor interaction" evidence="7">
    <location>
        <begin position="147"/>
        <end position="377"/>
    </location>
</feature>
<dbReference type="InterPro" id="IPR003593">
    <property type="entry name" value="AAA+_ATPase"/>
</dbReference>
<gene>
    <name evidence="9" type="ORF">THII_2752</name>
</gene>
<dbReference type="GO" id="GO:0006355">
    <property type="term" value="P:regulation of DNA-templated transcription"/>
    <property type="evidence" value="ECO:0007669"/>
    <property type="project" value="InterPro"/>
</dbReference>
<dbReference type="GO" id="GO:0000160">
    <property type="term" value="P:phosphorelay signal transduction system"/>
    <property type="evidence" value="ECO:0007669"/>
    <property type="project" value="InterPro"/>
</dbReference>
<dbReference type="InterPro" id="IPR002197">
    <property type="entry name" value="HTH_Fis"/>
</dbReference>
<keyword evidence="10" id="KW-1185">Reference proteome</keyword>
<proteinExistence type="predicted"/>
<protein>
    <submittedName>
        <fullName evidence="9">Chemotaxis protein CheY</fullName>
    </submittedName>
</protein>
<dbReference type="EMBL" id="AP014633">
    <property type="protein sequence ID" value="BAP57049.1"/>
    <property type="molecule type" value="Genomic_DNA"/>
</dbReference>
<keyword evidence="1" id="KW-0547">Nucleotide-binding</keyword>
<dbReference type="KEGG" id="tig:THII_2752"/>
<evidence type="ECO:0000256" key="3">
    <source>
        <dbReference type="ARBA" id="ARBA00023015"/>
    </source>
</evidence>
<dbReference type="Pfam" id="PF00072">
    <property type="entry name" value="Response_reg"/>
    <property type="match status" value="1"/>
</dbReference>
<sequence length="498" mass="55374">MLKPLCLVVDDEPDLLELSVRTLEPNMDCQTASDLKQAKKWLQKSTFDFCLTDMQLPDGNGIELVAHIVQHYPDTPVAMITAYGNVEAAVQALKTGAFDFISKPVDVPQLRSLAETALQLSKIYQRNKLVQSEQDSAKPDQNLLSNLVGRSTAMQKLRSQVEKLARSQAPVCIKGESGSGKEVVARLIHDLGPRADMPFIPVNCGAIPTELMEREFFGHRKGSFTGAVTNKPGLFQVANGGTLFLDEIAELPLLMQVKLLRAIQEKLIRPIGATTEIPVNVRILSATHRDLANLVKSGQFRQDLFYRINVIEVSIPSLRERKEDISDLVDHILTRFNSSMAGINPGGYTDGFIHKLEEYHFPGNVRELENIIERAMILCESNKLDSTDLQLPKNLQADPEPKISAPEILELETPAPEILKSEIPASKVLKDEPVSSPALSHASVTKLLLLKNVEERTIKKALRQTKGNKTRAAELLGISFSALRYRLKRLSEKKGRRK</sequence>
<organism evidence="9 10">
    <name type="scientific">Thioploca ingrica</name>
    <dbReference type="NCBI Taxonomy" id="40754"/>
    <lineage>
        <taxon>Bacteria</taxon>
        <taxon>Pseudomonadati</taxon>
        <taxon>Pseudomonadota</taxon>
        <taxon>Gammaproteobacteria</taxon>
        <taxon>Thiotrichales</taxon>
        <taxon>Thiotrichaceae</taxon>
        <taxon>Thioploca</taxon>
    </lineage>
</organism>
<dbReference type="InterPro" id="IPR025943">
    <property type="entry name" value="Sigma_54_int_dom_ATP-bd_2"/>
</dbReference>
<evidence type="ECO:0000256" key="1">
    <source>
        <dbReference type="ARBA" id="ARBA00022741"/>
    </source>
</evidence>
<dbReference type="SUPFAM" id="SSF52540">
    <property type="entry name" value="P-loop containing nucleoside triphosphate hydrolases"/>
    <property type="match status" value="1"/>
</dbReference>
<dbReference type="InterPro" id="IPR009057">
    <property type="entry name" value="Homeodomain-like_sf"/>
</dbReference>
<dbReference type="InterPro" id="IPR058031">
    <property type="entry name" value="AAA_lid_NorR"/>
</dbReference>
<evidence type="ECO:0000256" key="2">
    <source>
        <dbReference type="ARBA" id="ARBA00022840"/>
    </source>
</evidence>
<keyword evidence="3" id="KW-0805">Transcription regulation</keyword>
<evidence type="ECO:0000256" key="4">
    <source>
        <dbReference type="ARBA" id="ARBA00023125"/>
    </source>
</evidence>
<dbReference type="PANTHER" id="PTHR32071">
    <property type="entry name" value="TRANSCRIPTIONAL REGULATORY PROTEIN"/>
    <property type="match status" value="1"/>
</dbReference>
<keyword evidence="4" id="KW-0238">DNA-binding</keyword>
<evidence type="ECO:0000313" key="9">
    <source>
        <dbReference type="EMBL" id="BAP57049.1"/>
    </source>
</evidence>
<dbReference type="InterPro" id="IPR011006">
    <property type="entry name" value="CheY-like_superfamily"/>
</dbReference>
<dbReference type="PROSITE" id="PS00688">
    <property type="entry name" value="SIGMA54_INTERACT_3"/>
    <property type="match status" value="1"/>
</dbReference>
<dbReference type="Gene3D" id="3.40.50.300">
    <property type="entry name" value="P-loop containing nucleotide triphosphate hydrolases"/>
    <property type="match status" value="1"/>
</dbReference>
<dbReference type="GO" id="GO:0005524">
    <property type="term" value="F:ATP binding"/>
    <property type="evidence" value="ECO:0007669"/>
    <property type="project" value="UniProtKB-KW"/>
</dbReference>
<dbReference type="Pfam" id="PF25601">
    <property type="entry name" value="AAA_lid_14"/>
    <property type="match status" value="1"/>
</dbReference>
<evidence type="ECO:0000313" key="10">
    <source>
        <dbReference type="Proteomes" id="UP000031623"/>
    </source>
</evidence>
<dbReference type="PROSITE" id="PS00676">
    <property type="entry name" value="SIGMA54_INTERACT_2"/>
    <property type="match status" value="1"/>
</dbReference>
<dbReference type="AlphaFoldDB" id="A0A090AI75"/>
<keyword evidence="2" id="KW-0067">ATP-binding</keyword>
<dbReference type="InterPro" id="IPR027417">
    <property type="entry name" value="P-loop_NTPase"/>
</dbReference>
<name>A0A090AI75_9GAMM</name>
<evidence type="ECO:0000259" key="7">
    <source>
        <dbReference type="PROSITE" id="PS50045"/>
    </source>
</evidence>
<dbReference type="SUPFAM" id="SSF46689">
    <property type="entry name" value="Homeodomain-like"/>
    <property type="match status" value="1"/>
</dbReference>
<dbReference type="SMART" id="SM00448">
    <property type="entry name" value="REC"/>
    <property type="match status" value="1"/>
</dbReference>
<dbReference type="PROSITE" id="PS50045">
    <property type="entry name" value="SIGMA54_INTERACT_4"/>
    <property type="match status" value="1"/>
</dbReference>
<dbReference type="SUPFAM" id="SSF52172">
    <property type="entry name" value="CheY-like"/>
    <property type="match status" value="1"/>
</dbReference>
<dbReference type="Gene3D" id="3.40.50.2300">
    <property type="match status" value="1"/>
</dbReference>
<dbReference type="InterPro" id="IPR001789">
    <property type="entry name" value="Sig_transdc_resp-reg_receiver"/>
</dbReference>
<dbReference type="SMART" id="SM00382">
    <property type="entry name" value="AAA"/>
    <property type="match status" value="1"/>
</dbReference>
<dbReference type="Pfam" id="PF00158">
    <property type="entry name" value="Sigma54_activat"/>
    <property type="match status" value="1"/>
</dbReference>
<dbReference type="Gene3D" id="1.10.10.60">
    <property type="entry name" value="Homeodomain-like"/>
    <property type="match status" value="1"/>
</dbReference>
<dbReference type="CDD" id="cd00009">
    <property type="entry name" value="AAA"/>
    <property type="match status" value="1"/>
</dbReference>
<dbReference type="Proteomes" id="UP000031623">
    <property type="component" value="Chromosome"/>
</dbReference>
<dbReference type="FunFam" id="3.40.50.300:FF:000006">
    <property type="entry name" value="DNA-binding transcriptional regulator NtrC"/>
    <property type="match status" value="1"/>
</dbReference>
<dbReference type="OrthoDB" id="5297379at2"/>
<keyword evidence="6" id="KW-0597">Phosphoprotein</keyword>
<dbReference type="PROSITE" id="PS50110">
    <property type="entry name" value="RESPONSE_REGULATORY"/>
    <property type="match status" value="1"/>
</dbReference>